<gene>
    <name evidence="1" type="ORF">Y1Q_0010861</name>
</gene>
<evidence type="ECO:0000313" key="2">
    <source>
        <dbReference type="Proteomes" id="UP000050525"/>
    </source>
</evidence>
<protein>
    <submittedName>
        <fullName evidence="1">Uncharacterized protein</fullName>
    </submittedName>
</protein>
<accession>A0A151M722</accession>
<evidence type="ECO:0000313" key="1">
    <source>
        <dbReference type="EMBL" id="KYO20333.1"/>
    </source>
</evidence>
<sequence length="85" mass="10138">MRGSWNSKEVPILEKCGERMLGCRHKGGFTIFLKKKREKQEWKYDLKFPTGQSQSTGLRIHQYCKYIYKSVQIQLCEDQYKIGPY</sequence>
<dbReference type="EMBL" id="AKHW03006437">
    <property type="protein sequence ID" value="KYO20333.1"/>
    <property type="molecule type" value="Genomic_DNA"/>
</dbReference>
<dbReference type="Proteomes" id="UP000050525">
    <property type="component" value="Unassembled WGS sequence"/>
</dbReference>
<organism evidence="1 2">
    <name type="scientific">Alligator mississippiensis</name>
    <name type="common">American alligator</name>
    <dbReference type="NCBI Taxonomy" id="8496"/>
    <lineage>
        <taxon>Eukaryota</taxon>
        <taxon>Metazoa</taxon>
        <taxon>Chordata</taxon>
        <taxon>Craniata</taxon>
        <taxon>Vertebrata</taxon>
        <taxon>Euteleostomi</taxon>
        <taxon>Archelosauria</taxon>
        <taxon>Archosauria</taxon>
        <taxon>Crocodylia</taxon>
        <taxon>Alligatoridae</taxon>
        <taxon>Alligatorinae</taxon>
        <taxon>Alligator</taxon>
    </lineage>
</organism>
<name>A0A151M722_ALLMI</name>
<dbReference type="AlphaFoldDB" id="A0A151M722"/>
<keyword evidence="2" id="KW-1185">Reference proteome</keyword>
<comment type="caution">
    <text evidence="1">The sequence shown here is derived from an EMBL/GenBank/DDBJ whole genome shotgun (WGS) entry which is preliminary data.</text>
</comment>
<reference evidence="1 2" key="1">
    <citation type="journal article" date="2012" name="Genome Biol.">
        <title>Sequencing three crocodilian genomes to illuminate the evolution of archosaurs and amniotes.</title>
        <authorList>
            <person name="St John J.A."/>
            <person name="Braun E.L."/>
            <person name="Isberg S.R."/>
            <person name="Miles L.G."/>
            <person name="Chong A.Y."/>
            <person name="Gongora J."/>
            <person name="Dalzell P."/>
            <person name="Moran C."/>
            <person name="Bed'hom B."/>
            <person name="Abzhanov A."/>
            <person name="Burgess S.C."/>
            <person name="Cooksey A.M."/>
            <person name="Castoe T.A."/>
            <person name="Crawford N.G."/>
            <person name="Densmore L.D."/>
            <person name="Drew J.C."/>
            <person name="Edwards S.V."/>
            <person name="Faircloth B.C."/>
            <person name="Fujita M.K."/>
            <person name="Greenwold M.J."/>
            <person name="Hoffmann F.G."/>
            <person name="Howard J.M."/>
            <person name="Iguchi T."/>
            <person name="Janes D.E."/>
            <person name="Khan S.Y."/>
            <person name="Kohno S."/>
            <person name="de Koning A.J."/>
            <person name="Lance S.L."/>
            <person name="McCarthy F.M."/>
            <person name="McCormack J.E."/>
            <person name="Merchant M.E."/>
            <person name="Peterson D.G."/>
            <person name="Pollock D.D."/>
            <person name="Pourmand N."/>
            <person name="Raney B.J."/>
            <person name="Roessler K.A."/>
            <person name="Sanford J.R."/>
            <person name="Sawyer R.H."/>
            <person name="Schmidt C.J."/>
            <person name="Triplett E.W."/>
            <person name="Tuberville T.D."/>
            <person name="Venegas-Anaya M."/>
            <person name="Howard J.T."/>
            <person name="Jarvis E.D."/>
            <person name="Guillette L.J.Jr."/>
            <person name="Glenn T.C."/>
            <person name="Green R.E."/>
            <person name="Ray D.A."/>
        </authorList>
    </citation>
    <scope>NUCLEOTIDE SEQUENCE [LARGE SCALE GENOMIC DNA]</scope>
    <source>
        <strain evidence="1">KSC_2009_1</strain>
    </source>
</reference>
<proteinExistence type="predicted"/>